<evidence type="ECO:0000256" key="3">
    <source>
        <dbReference type="ARBA" id="ARBA00022692"/>
    </source>
</evidence>
<evidence type="ECO:0000256" key="8">
    <source>
        <dbReference type="ARBA" id="ARBA00023136"/>
    </source>
</evidence>
<dbReference type="Pfam" id="PF02096">
    <property type="entry name" value="60KD_IMP"/>
    <property type="match status" value="1"/>
</dbReference>
<dbReference type="PANTHER" id="PTHR12428:SF66">
    <property type="entry name" value="MITOCHONDRIAL INNER MEMBRANE PROTEIN OXA1L"/>
    <property type="match status" value="1"/>
</dbReference>
<comment type="similarity">
    <text evidence="2 9">Belongs to the OXA1/ALB3/YidC family.</text>
</comment>
<dbReference type="InParanoid" id="A0A165IP30"/>
<evidence type="ECO:0000256" key="1">
    <source>
        <dbReference type="ARBA" id="ARBA00004448"/>
    </source>
</evidence>
<evidence type="ECO:0000256" key="2">
    <source>
        <dbReference type="ARBA" id="ARBA00009877"/>
    </source>
</evidence>
<evidence type="ECO:0000256" key="7">
    <source>
        <dbReference type="ARBA" id="ARBA00023128"/>
    </source>
</evidence>
<reference evidence="12 13" key="1">
    <citation type="journal article" date="2016" name="Mol. Biol. Evol.">
        <title>Comparative Genomics of Early-Diverging Mushroom-Forming Fungi Provides Insights into the Origins of Lignocellulose Decay Capabilities.</title>
        <authorList>
            <person name="Nagy L.G."/>
            <person name="Riley R."/>
            <person name="Tritt A."/>
            <person name="Adam C."/>
            <person name="Daum C."/>
            <person name="Floudas D."/>
            <person name="Sun H."/>
            <person name="Yadav J.S."/>
            <person name="Pangilinan J."/>
            <person name="Larsson K.H."/>
            <person name="Matsuura K."/>
            <person name="Barry K."/>
            <person name="Labutti K."/>
            <person name="Kuo R."/>
            <person name="Ohm R.A."/>
            <person name="Bhattacharya S.S."/>
            <person name="Shirouzu T."/>
            <person name="Yoshinaga Y."/>
            <person name="Martin F.M."/>
            <person name="Grigoriev I.V."/>
            <person name="Hibbett D.S."/>
        </authorList>
    </citation>
    <scope>NUCLEOTIDE SEQUENCE [LARGE SCALE GENOMIC DNA]</scope>
    <source>
        <strain evidence="12 13">HHB12029</strain>
    </source>
</reference>
<sequence length="410" mass="43808">MFTARAGLRVVPRSLGRLGATPLRRPGLLLRASPFPARNFSLFGGGGRTPDAPQAAHPLPPAASTEQILEETVTTPAAELPSETTTPEIPVDFSAAVDASAVSALPLDGELPPWRLGELHELGIASYFTPPGWIQNALEAFGVATGLPAWALIPSFTLAVRVLTLPLIIRSVSMGSKMQPIHPQMIEIRNSASLTNAAEAQRASLRMQELYASVGYKPLQAAMGPLSQAFFGVFSFFALRGICNLPAEQFKLGGLLWFGDLTVADPLYVLPALSVAGFMVVNQLSKRDMAPNPDMPHMSNGIMVMTCVSFLFLQTLPAALTLGMASNAVLSALQMLLLRVAFVRRLAGLPPRVAFEGAPSMRDSWKALRAKFAAADADSQRIIPPPSGTSATRPKGSYLPPRARPPQGWQ</sequence>
<evidence type="ECO:0000313" key="12">
    <source>
        <dbReference type="EMBL" id="KZV93672.1"/>
    </source>
</evidence>
<dbReference type="PANTHER" id="PTHR12428">
    <property type="entry name" value="OXA1"/>
    <property type="match status" value="1"/>
</dbReference>
<name>A0A165IP30_EXIGL</name>
<evidence type="ECO:0000256" key="6">
    <source>
        <dbReference type="ARBA" id="ARBA00022989"/>
    </source>
</evidence>
<gene>
    <name evidence="12" type="ORF">EXIGLDRAFT_673893</name>
</gene>
<feature type="domain" description="Membrane insertase YidC/Oxa/ALB C-terminal" evidence="11">
    <location>
        <begin position="153"/>
        <end position="338"/>
    </location>
</feature>
<organism evidence="12 13">
    <name type="scientific">Exidia glandulosa HHB12029</name>
    <dbReference type="NCBI Taxonomy" id="1314781"/>
    <lineage>
        <taxon>Eukaryota</taxon>
        <taxon>Fungi</taxon>
        <taxon>Dikarya</taxon>
        <taxon>Basidiomycota</taxon>
        <taxon>Agaricomycotina</taxon>
        <taxon>Agaricomycetes</taxon>
        <taxon>Auriculariales</taxon>
        <taxon>Exidiaceae</taxon>
        <taxon>Exidia</taxon>
    </lineage>
</organism>
<keyword evidence="13" id="KW-1185">Reference proteome</keyword>
<dbReference type="CDD" id="cd20069">
    <property type="entry name" value="5TM_Oxa1-like"/>
    <property type="match status" value="1"/>
</dbReference>
<dbReference type="EMBL" id="KV425986">
    <property type="protein sequence ID" value="KZV93672.1"/>
    <property type="molecule type" value="Genomic_DNA"/>
</dbReference>
<dbReference type="GO" id="GO:0032977">
    <property type="term" value="F:membrane insertase activity"/>
    <property type="evidence" value="ECO:0007669"/>
    <property type="project" value="InterPro"/>
</dbReference>
<dbReference type="GO" id="GO:0005743">
    <property type="term" value="C:mitochondrial inner membrane"/>
    <property type="evidence" value="ECO:0007669"/>
    <property type="project" value="UniProtKB-SubCell"/>
</dbReference>
<keyword evidence="5" id="KW-0809">Transit peptide</keyword>
<keyword evidence="8" id="KW-0472">Membrane</keyword>
<keyword evidence="4" id="KW-0999">Mitochondrion inner membrane</keyword>
<keyword evidence="6" id="KW-1133">Transmembrane helix</keyword>
<proteinExistence type="inferred from homology"/>
<keyword evidence="3 9" id="KW-0812">Transmembrane</keyword>
<evidence type="ECO:0000313" key="13">
    <source>
        <dbReference type="Proteomes" id="UP000077266"/>
    </source>
</evidence>
<dbReference type="InterPro" id="IPR028055">
    <property type="entry name" value="YidC/Oxa/ALB_C"/>
</dbReference>
<accession>A0A165IP30</accession>
<dbReference type="GO" id="GO:0032979">
    <property type="term" value="P:protein insertion into mitochondrial inner membrane from matrix"/>
    <property type="evidence" value="ECO:0007669"/>
    <property type="project" value="TreeGrafter"/>
</dbReference>
<feature type="region of interest" description="Disordered" evidence="10">
    <location>
        <begin position="43"/>
        <end position="62"/>
    </location>
</feature>
<evidence type="ECO:0000259" key="11">
    <source>
        <dbReference type="Pfam" id="PF02096"/>
    </source>
</evidence>
<dbReference type="AlphaFoldDB" id="A0A165IP30"/>
<evidence type="ECO:0000256" key="10">
    <source>
        <dbReference type="SAM" id="MobiDB-lite"/>
    </source>
</evidence>
<evidence type="ECO:0000256" key="9">
    <source>
        <dbReference type="RuleBase" id="RU003945"/>
    </source>
</evidence>
<keyword evidence="7" id="KW-0496">Mitochondrion</keyword>
<protein>
    <recommendedName>
        <fullName evidence="11">Membrane insertase YidC/Oxa/ALB C-terminal domain-containing protein</fullName>
    </recommendedName>
</protein>
<comment type="subcellular location">
    <subcellularLocation>
        <location evidence="9">Membrane</location>
        <topology evidence="9">Multi-pass membrane protein</topology>
    </subcellularLocation>
    <subcellularLocation>
        <location evidence="1">Mitochondrion inner membrane</location>
        <topology evidence="1">Multi-pass membrane protein</topology>
    </subcellularLocation>
</comment>
<feature type="region of interest" description="Disordered" evidence="10">
    <location>
        <begin position="375"/>
        <end position="410"/>
    </location>
</feature>
<dbReference type="Proteomes" id="UP000077266">
    <property type="component" value="Unassembled WGS sequence"/>
</dbReference>
<evidence type="ECO:0000256" key="5">
    <source>
        <dbReference type="ARBA" id="ARBA00022946"/>
    </source>
</evidence>
<dbReference type="OrthoDB" id="2148490at2759"/>
<dbReference type="InterPro" id="IPR001708">
    <property type="entry name" value="YidC/ALB3/OXA1/COX18"/>
</dbReference>
<dbReference type="FunCoup" id="A0A165IP30">
    <property type="interactions" value="427"/>
</dbReference>
<evidence type="ECO:0000256" key="4">
    <source>
        <dbReference type="ARBA" id="ARBA00022792"/>
    </source>
</evidence>
<dbReference type="STRING" id="1314781.A0A165IP30"/>